<protein>
    <submittedName>
        <fullName evidence="1">Uncharacterized protein</fullName>
    </submittedName>
</protein>
<feature type="non-terminal residue" evidence="1">
    <location>
        <position position="81"/>
    </location>
</feature>
<feature type="non-terminal residue" evidence="1">
    <location>
        <position position="1"/>
    </location>
</feature>
<organism evidence="1">
    <name type="scientific">Tetraselmis sp. GSL018</name>
    <dbReference type="NCBI Taxonomy" id="582737"/>
    <lineage>
        <taxon>Eukaryota</taxon>
        <taxon>Viridiplantae</taxon>
        <taxon>Chlorophyta</taxon>
        <taxon>core chlorophytes</taxon>
        <taxon>Chlorodendrophyceae</taxon>
        <taxon>Chlorodendrales</taxon>
        <taxon>Chlorodendraceae</taxon>
        <taxon>Tetraselmis</taxon>
    </lineage>
</organism>
<dbReference type="AlphaFoldDB" id="A0A061RSP5"/>
<reference evidence="1" key="1">
    <citation type="submission" date="2014-05" db="EMBL/GenBank/DDBJ databases">
        <title>The transcriptome of the halophilic microalga Tetraselmis sp. GSL018 isolated from the Great Salt Lake, Utah.</title>
        <authorList>
            <person name="Jinkerson R.E."/>
            <person name="D'Adamo S."/>
            <person name="Posewitz M.C."/>
        </authorList>
    </citation>
    <scope>NUCLEOTIDE SEQUENCE</scope>
    <source>
        <strain evidence="1">GSL018</strain>
    </source>
</reference>
<dbReference type="EMBL" id="GBEZ01012078">
    <property type="protein sequence ID" value="JAC73779.1"/>
    <property type="molecule type" value="Transcribed_RNA"/>
</dbReference>
<proteinExistence type="predicted"/>
<gene>
    <name evidence="1" type="ORF">TSPGSL018_27898</name>
</gene>
<evidence type="ECO:0000313" key="1">
    <source>
        <dbReference type="EMBL" id="JAC73779.1"/>
    </source>
</evidence>
<name>A0A061RSP5_9CHLO</name>
<sequence length="81" mass="9121">FSSFAGIVFFGPRKQMPSTYNILKKLLFCRILPTCSYSICCNNSTVLAIVDSFEMKSSETYFHFLQGNVLGITESGAWYIS</sequence>
<accession>A0A061RSP5</accession>